<reference evidence="3" key="1">
    <citation type="journal article" date="2019" name="Int. J. Syst. Evol. Microbiol.">
        <title>The Global Catalogue of Microorganisms (GCM) 10K type strain sequencing project: providing services to taxonomists for standard genome sequencing and annotation.</title>
        <authorList>
            <consortium name="The Broad Institute Genomics Platform"/>
            <consortium name="The Broad Institute Genome Sequencing Center for Infectious Disease"/>
            <person name="Wu L."/>
            <person name="Ma J."/>
        </authorList>
    </citation>
    <scope>NUCLEOTIDE SEQUENCE [LARGE SCALE GENOMIC DNA]</scope>
    <source>
        <strain evidence="3">JCM 15503</strain>
    </source>
</reference>
<evidence type="ECO:0000313" key="2">
    <source>
        <dbReference type="EMBL" id="GAA0755477.1"/>
    </source>
</evidence>
<dbReference type="RefSeq" id="WP_231011947.1">
    <property type="nucleotide sequence ID" value="NZ_BAAAEW010000022.1"/>
</dbReference>
<name>A0ABP3VF76_9BURK</name>
<proteinExistence type="predicted"/>
<dbReference type="PROSITE" id="PS51819">
    <property type="entry name" value="VOC"/>
    <property type="match status" value="1"/>
</dbReference>
<dbReference type="InterPro" id="IPR029068">
    <property type="entry name" value="Glyas_Bleomycin-R_OHBP_Dase"/>
</dbReference>
<gene>
    <name evidence="2" type="ORF">GCM10009107_32990</name>
</gene>
<dbReference type="InterPro" id="IPR037523">
    <property type="entry name" value="VOC_core"/>
</dbReference>
<dbReference type="Gene3D" id="3.30.720.120">
    <property type="match status" value="1"/>
</dbReference>
<dbReference type="EMBL" id="BAAAEW010000022">
    <property type="protein sequence ID" value="GAA0755477.1"/>
    <property type="molecule type" value="Genomic_DNA"/>
</dbReference>
<accession>A0ABP3VF76</accession>
<feature type="domain" description="VOC" evidence="1">
    <location>
        <begin position="3"/>
        <end position="129"/>
    </location>
</feature>
<dbReference type="PANTHER" id="PTHR34109:SF1">
    <property type="entry name" value="VOC DOMAIN-CONTAINING PROTEIN"/>
    <property type="match status" value="1"/>
</dbReference>
<sequence>MSKVHDLFAYLSMREAAKAIEFYVEAFGAEELFRLTEPGTGRIGHAELQLGPRVLMLADEFPEFDIHAPAGAPGSGARLHLHVDNADAMIERAVAAGATLVMAPQDQFYGERGGRIRDPFGYEWLIGHEIEAVAPTEMQRRYDAMYEPS</sequence>
<dbReference type="Pfam" id="PF00903">
    <property type="entry name" value="Glyoxalase"/>
    <property type="match status" value="1"/>
</dbReference>
<comment type="caution">
    <text evidence="2">The sequence shown here is derived from an EMBL/GenBank/DDBJ whole genome shotgun (WGS) entry which is preliminary data.</text>
</comment>
<evidence type="ECO:0000259" key="1">
    <source>
        <dbReference type="PROSITE" id="PS51819"/>
    </source>
</evidence>
<evidence type="ECO:0000313" key="3">
    <source>
        <dbReference type="Proteomes" id="UP001500279"/>
    </source>
</evidence>
<dbReference type="PANTHER" id="PTHR34109">
    <property type="entry name" value="BNAUNNG04460D PROTEIN-RELATED"/>
    <property type="match status" value="1"/>
</dbReference>
<keyword evidence="3" id="KW-1185">Reference proteome</keyword>
<dbReference type="SUPFAM" id="SSF54593">
    <property type="entry name" value="Glyoxalase/Bleomycin resistance protein/Dihydroxybiphenyl dioxygenase"/>
    <property type="match status" value="1"/>
</dbReference>
<dbReference type="InterPro" id="IPR004360">
    <property type="entry name" value="Glyas_Fos-R_dOase_dom"/>
</dbReference>
<dbReference type="Gene3D" id="3.30.720.110">
    <property type="match status" value="1"/>
</dbReference>
<dbReference type="Proteomes" id="UP001500279">
    <property type="component" value="Unassembled WGS sequence"/>
</dbReference>
<protein>
    <submittedName>
        <fullName evidence="2">VOC family protein</fullName>
    </submittedName>
</protein>
<dbReference type="CDD" id="cd07246">
    <property type="entry name" value="VOC_like"/>
    <property type="match status" value="1"/>
</dbReference>
<organism evidence="2 3">
    <name type="scientific">Ideonella azotifigens</name>
    <dbReference type="NCBI Taxonomy" id="513160"/>
    <lineage>
        <taxon>Bacteria</taxon>
        <taxon>Pseudomonadati</taxon>
        <taxon>Pseudomonadota</taxon>
        <taxon>Betaproteobacteria</taxon>
        <taxon>Burkholderiales</taxon>
        <taxon>Sphaerotilaceae</taxon>
        <taxon>Ideonella</taxon>
    </lineage>
</organism>